<sequence length="105" mass="11283">MQLGPYVRWRCRTTFATCAVTEVLSADTRGGSSDARVSGSTVASPCAGAKSHDDGASTSISQLPETLRCPLWAEGLRAPVSRLEVCRHSSCLVFNVSDLRLGRQR</sequence>
<dbReference type="AlphaFoldDB" id="A0A9P6DHT9"/>
<gene>
    <name evidence="1" type="ORF">BDN71DRAFT_1443981</name>
</gene>
<evidence type="ECO:0000313" key="1">
    <source>
        <dbReference type="EMBL" id="KAF9497918.1"/>
    </source>
</evidence>
<comment type="caution">
    <text evidence="1">The sequence shown here is derived from an EMBL/GenBank/DDBJ whole genome shotgun (WGS) entry which is preliminary data.</text>
</comment>
<proteinExistence type="predicted"/>
<accession>A0A9P6DHT9</accession>
<dbReference type="EMBL" id="MU154540">
    <property type="protein sequence ID" value="KAF9497918.1"/>
    <property type="molecule type" value="Genomic_DNA"/>
</dbReference>
<name>A0A9P6DHT9_PLEER</name>
<keyword evidence="2" id="KW-1185">Reference proteome</keyword>
<protein>
    <submittedName>
        <fullName evidence="1">Uncharacterized protein</fullName>
    </submittedName>
</protein>
<organism evidence="1 2">
    <name type="scientific">Pleurotus eryngii</name>
    <name type="common">Boletus of the steppes</name>
    <dbReference type="NCBI Taxonomy" id="5323"/>
    <lineage>
        <taxon>Eukaryota</taxon>
        <taxon>Fungi</taxon>
        <taxon>Dikarya</taxon>
        <taxon>Basidiomycota</taxon>
        <taxon>Agaricomycotina</taxon>
        <taxon>Agaricomycetes</taxon>
        <taxon>Agaricomycetidae</taxon>
        <taxon>Agaricales</taxon>
        <taxon>Pleurotineae</taxon>
        <taxon>Pleurotaceae</taxon>
        <taxon>Pleurotus</taxon>
    </lineage>
</organism>
<evidence type="ECO:0000313" key="2">
    <source>
        <dbReference type="Proteomes" id="UP000807025"/>
    </source>
</evidence>
<reference evidence="1" key="1">
    <citation type="submission" date="2020-11" db="EMBL/GenBank/DDBJ databases">
        <authorList>
            <consortium name="DOE Joint Genome Institute"/>
            <person name="Ahrendt S."/>
            <person name="Riley R."/>
            <person name="Andreopoulos W."/>
            <person name="Labutti K."/>
            <person name="Pangilinan J."/>
            <person name="Ruiz-Duenas F.J."/>
            <person name="Barrasa J.M."/>
            <person name="Sanchez-Garcia M."/>
            <person name="Camarero S."/>
            <person name="Miyauchi S."/>
            <person name="Serrano A."/>
            <person name="Linde D."/>
            <person name="Babiker R."/>
            <person name="Drula E."/>
            <person name="Ayuso-Fernandez I."/>
            <person name="Pacheco R."/>
            <person name="Padilla G."/>
            <person name="Ferreira P."/>
            <person name="Barriuso J."/>
            <person name="Kellner H."/>
            <person name="Castanera R."/>
            <person name="Alfaro M."/>
            <person name="Ramirez L."/>
            <person name="Pisabarro A.G."/>
            <person name="Kuo A."/>
            <person name="Tritt A."/>
            <person name="Lipzen A."/>
            <person name="He G."/>
            <person name="Yan M."/>
            <person name="Ng V."/>
            <person name="Cullen D."/>
            <person name="Martin F."/>
            <person name="Rosso M.-N."/>
            <person name="Henrissat B."/>
            <person name="Hibbett D."/>
            <person name="Martinez A.T."/>
            <person name="Grigoriev I.V."/>
        </authorList>
    </citation>
    <scope>NUCLEOTIDE SEQUENCE</scope>
    <source>
        <strain evidence="1">ATCC 90797</strain>
    </source>
</reference>
<dbReference type="Proteomes" id="UP000807025">
    <property type="component" value="Unassembled WGS sequence"/>
</dbReference>